<feature type="compositionally biased region" description="Polar residues" evidence="7">
    <location>
        <begin position="83"/>
        <end position="93"/>
    </location>
</feature>
<dbReference type="GO" id="GO:0005737">
    <property type="term" value="C:cytoplasm"/>
    <property type="evidence" value="ECO:0007669"/>
    <property type="project" value="TreeGrafter"/>
</dbReference>
<dbReference type="OrthoDB" id="3245100at2759"/>
<evidence type="ECO:0000256" key="3">
    <source>
        <dbReference type="ARBA" id="ARBA00022737"/>
    </source>
</evidence>
<dbReference type="InterPro" id="IPR028435">
    <property type="entry name" value="Plakophilin/d_Catenin"/>
</dbReference>
<dbReference type="GO" id="GO:0014704">
    <property type="term" value="C:intercalated disc"/>
    <property type="evidence" value="ECO:0007669"/>
    <property type="project" value="TreeGrafter"/>
</dbReference>
<dbReference type="PANTHER" id="PTHR10372">
    <property type="entry name" value="PLAKOPHILLIN-RELATED"/>
    <property type="match status" value="1"/>
</dbReference>
<dbReference type="GeneID" id="115541431"/>
<keyword evidence="3" id="KW-0677">Repeat</keyword>
<dbReference type="GeneTree" id="ENSGT00940000158677"/>
<dbReference type="GO" id="GO:0005912">
    <property type="term" value="C:adherens junction"/>
    <property type="evidence" value="ECO:0007669"/>
    <property type="project" value="TreeGrafter"/>
</dbReference>
<feature type="compositionally biased region" description="Pro residues" evidence="7">
    <location>
        <begin position="190"/>
        <end position="204"/>
    </location>
</feature>
<keyword evidence="9" id="KW-1185">Reference proteome</keyword>
<evidence type="ECO:0000256" key="2">
    <source>
        <dbReference type="ARBA" id="ARBA00005462"/>
    </source>
</evidence>
<sequence length="801" mass="87287">MGDEGCFKSVLPPQVLDDSSLALPAEHSILSPARFHSVDRSVRVQQQVQLTLARKGKKSASNGSVHHAQRSLSWSSDYRDGPSHNSTLRSGSAFSPPPTASCRSLRRPSRRVEVSPAPSPVLPCPPLRYGSAGRSLGTYTIPGPGAPPKMAPLPERPYGSVPHKRYAFSEVPHATRLHGATYSARRSPAHPGPRGPARAAPPPRRAAAGGGGLFQSPAPLETGTAERSRVTLPGATLEREGEQQGEEQGEGQGEEPEEQGVGLSWLIKARRELCFEGLDAASAVSMELDAPRGAEPESPVQWASGRAQKWAVKPPELTLERAVAALTQDSEDALVTAASFIQKQCFSSADARKMVFYLHGIPKLLQLLPSDSEEVQRAAAGALRNLVFQSDENKMEVKESEGVALILRALRSCRDVEARRQLTGLLWNLSSHDVIKEHLSQDGFSVLTSKVLVPCSGLSEGENPKDELLADADTFHNATGCLRNLSSAGPDCRKAMRDCEDLIDALVYYIRGTIADYQPDDKATENCVCVLHNLSYAIESEIPPRFFRDLSEAPPPPSSTWSPGCFAHRPPKNTTDLERQRPLLEEKANPHGIEWLWSAITVRMYLSLMARSGSNFTQEAALGALQNITAGQGMLTEAICYTVVLRENGLQQVRRMLQEGDRSVRRTAVALVKNLSRYRELHAPIVKQVLPELVGMLPHSDQGTEVPTELTVCLCQILTNFTKNDTSSVKAIVNQGALPKVINISTKDNGFGPTRAGQAACLLLHTMWRHSELHGAYRKAGYRKIDFVNSRTTKAVNSLQD</sequence>
<dbReference type="GO" id="GO:0005634">
    <property type="term" value="C:nucleus"/>
    <property type="evidence" value="ECO:0007669"/>
    <property type="project" value="TreeGrafter"/>
</dbReference>
<dbReference type="PANTHER" id="PTHR10372:SF25">
    <property type="entry name" value="PLAKOPHILIN-2"/>
    <property type="match status" value="1"/>
</dbReference>
<keyword evidence="5" id="KW-0965">Cell junction</keyword>
<evidence type="ECO:0008006" key="10">
    <source>
        <dbReference type="Google" id="ProtNLM"/>
    </source>
</evidence>
<feature type="repeat" description="ARM" evidence="6">
    <location>
        <begin position="359"/>
        <end position="401"/>
    </location>
</feature>
<accession>A0A8C4Z8E0</accession>
<keyword evidence="4" id="KW-0130">Cell adhesion</keyword>
<comment type="similarity">
    <text evidence="2">Belongs to the beta-catenin family.</text>
</comment>
<dbReference type="InterPro" id="IPR016024">
    <property type="entry name" value="ARM-type_fold"/>
</dbReference>
<dbReference type="SMART" id="SM00185">
    <property type="entry name" value="ARM"/>
    <property type="match status" value="6"/>
</dbReference>
<dbReference type="PROSITE" id="PS50176">
    <property type="entry name" value="ARM_REPEAT"/>
    <property type="match status" value="1"/>
</dbReference>
<evidence type="ECO:0000256" key="5">
    <source>
        <dbReference type="ARBA" id="ARBA00022949"/>
    </source>
</evidence>
<dbReference type="InterPro" id="IPR011989">
    <property type="entry name" value="ARM-like"/>
</dbReference>
<dbReference type="AlphaFoldDB" id="A0A8C4Z8E0"/>
<dbReference type="GO" id="GO:0002934">
    <property type="term" value="P:desmosome organization"/>
    <property type="evidence" value="ECO:0007669"/>
    <property type="project" value="TreeGrafter"/>
</dbReference>
<feature type="region of interest" description="Disordered" evidence="7">
    <location>
        <begin position="182"/>
        <end position="260"/>
    </location>
</feature>
<evidence type="ECO:0000313" key="8">
    <source>
        <dbReference type="Ensembl" id="ENSGMOP00000007818.2"/>
    </source>
</evidence>
<dbReference type="Gene3D" id="1.25.10.10">
    <property type="entry name" value="Leucine-rich Repeat Variant"/>
    <property type="match status" value="1"/>
</dbReference>
<dbReference type="GO" id="GO:0005886">
    <property type="term" value="C:plasma membrane"/>
    <property type="evidence" value="ECO:0007669"/>
    <property type="project" value="TreeGrafter"/>
</dbReference>
<feature type="compositionally biased region" description="Pro residues" evidence="7">
    <location>
        <begin position="144"/>
        <end position="155"/>
    </location>
</feature>
<dbReference type="GO" id="GO:0098609">
    <property type="term" value="P:cell-cell adhesion"/>
    <property type="evidence" value="ECO:0007669"/>
    <property type="project" value="InterPro"/>
</dbReference>
<feature type="compositionally biased region" description="Pro residues" evidence="7">
    <location>
        <begin position="117"/>
        <end position="126"/>
    </location>
</feature>
<comment type="subcellular location">
    <subcellularLocation>
        <location evidence="1">Cell junction</location>
    </subcellularLocation>
</comment>
<dbReference type="SUPFAM" id="SSF48371">
    <property type="entry name" value="ARM repeat"/>
    <property type="match status" value="1"/>
</dbReference>
<feature type="compositionally biased region" description="Polar residues" evidence="7">
    <location>
        <begin position="59"/>
        <end position="76"/>
    </location>
</feature>
<evidence type="ECO:0000256" key="4">
    <source>
        <dbReference type="ARBA" id="ARBA00022889"/>
    </source>
</evidence>
<feature type="compositionally biased region" description="Acidic residues" evidence="7">
    <location>
        <begin position="243"/>
        <end position="258"/>
    </location>
</feature>
<evidence type="ECO:0000256" key="7">
    <source>
        <dbReference type="SAM" id="MobiDB-lite"/>
    </source>
</evidence>
<reference evidence="8" key="2">
    <citation type="submission" date="2025-09" db="UniProtKB">
        <authorList>
            <consortium name="Ensembl"/>
        </authorList>
    </citation>
    <scope>IDENTIFICATION</scope>
</reference>
<gene>
    <name evidence="8" type="primary">pkp2</name>
</gene>
<evidence type="ECO:0000256" key="1">
    <source>
        <dbReference type="ARBA" id="ARBA00004282"/>
    </source>
</evidence>
<dbReference type="Proteomes" id="UP000694546">
    <property type="component" value="Chromosome 4"/>
</dbReference>
<feature type="region of interest" description="Disordered" evidence="7">
    <location>
        <begin position="550"/>
        <end position="572"/>
    </location>
</feature>
<dbReference type="GO" id="GO:0045110">
    <property type="term" value="P:intermediate filament bundle assembly"/>
    <property type="evidence" value="ECO:0007669"/>
    <property type="project" value="TreeGrafter"/>
</dbReference>
<name>A0A8C4Z8E0_GADMO</name>
<proteinExistence type="inferred from homology"/>
<dbReference type="RefSeq" id="XP_030209020.1">
    <property type="nucleotide sequence ID" value="XM_030353160.1"/>
</dbReference>
<dbReference type="GO" id="GO:0072659">
    <property type="term" value="P:protein localization to plasma membrane"/>
    <property type="evidence" value="ECO:0007669"/>
    <property type="project" value="TreeGrafter"/>
</dbReference>
<dbReference type="InterPro" id="IPR000225">
    <property type="entry name" value="Armadillo"/>
</dbReference>
<evidence type="ECO:0000313" key="9">
    <source>
        <dbReference type="Proteomes" id="UP000694546"/>
    </source>
</evidence>
<evidence type="ECO:0000256" key="6">
    <source>
        <dbReference type="PROSITE-ProRule" id="PRU00259"/>
    </source>
</evidence>
<organism evidence="8 9">
    <name type="scientific">Gadus morhua</name>
    <name type="common">Atlantic cod</name>
    <dbReference type="NCBI Taxonomy" id="8049"/>
    <lineage>
        <taxon>Eukaryota</taxon>
        <taxon>Metazoa</taxon>
        <taxon>Chordata</taxon>
        <taxon>Craniata</taxon>
        <taxon>Vertebrata</taxon>
        <taxon>Euteleostomi</taxon>
        <taxon>Actinopterygii</taxon>
        <taxon>Neopterygii</taxon>
        <taxon>Teleostei</taxon>
        <taxon>Neoteleostei</taxon>
        <taxon>Acanthomorphata</taxon>
        <taxon>Zeiogadaria</taxon>
        <taxon>Gadariae</taxon>
        <taxon>Gadiformes</taxon>
        <taxon>Gadoidei</taxon>
        <taxon>Gadidae</taxon>
        <taxon>Gadus</taxon>
    </lineage>
</organism>
<reference evidence="8" key="1">
    <citation type="submission" date="2025-08" db="UniProtKB">
        <authorList>
            <consortium name="Ensembl"/>
        </authorList>
    </citation>
    <scope>IDENTIFICATION</scope>
</reference>
<dbReference type="Ensembl" id="ENSGMOT00000008044.2">
    <property type="protein sequence ID" value="ENSGMOP00000007818.2"/>
    <property type="gene ID" value="ENSGMOG00000007316.2"/>
</dbReference>
<dbReference type="GO" id="GO:0007507">
    <property type="term" value="P:heart development"/>
    <property type="evidence" value="ECO:0007669"/>
    <property type="project" value="TreeGrafter"/>
</dbReference>
<protein>
    <recommendedName>
        <fullName evidence="10">Plakophilin 2</fullName>
    </recommendedName>
</protein>
<dbReference type="Pfam" id="PF00514">
    <property type="entry name" value="Arm"/>
    <property type="match status" value="1"/>
</dbReference>
<feature type="region of interest" description="Disordered" evidence="7">
    <location>
        <begin position="53"/>
        <end position="158"/>
    </location>
</feature>